<reference evidence="4" key="1">
    <citation type="submission" date="2016-11" db="EMBL/GenBank/DDBJ databases">
        <title>The genome of Nicotiana attenuata.</title>
        <authorList>
            <person name="Xu S."/>
            <person name="Brockmoeller T."/>
            <person name="Gaquerel E."/>
            <person name="Navarro A."/>
            <person name="Kuhl H."/>
            <person name="Gase K."/>
            <person name="Ling Z."/>
            <person name="Zhou W."/>
            <person name="Kreitzer C."/>
            <person name="Stanke M."/>
            <person name="Tang H."/>
            <person name="Lyons E."/>
            <person name="Pandey P."/>
            <person name="Pandey S.P."/>
            <person name="Timmermann B."/>
            <person name="Baldwin I.T."/>
        </authorList>
    </citation>
    <scope>NUCLEOTIDE SEQUENCE [LARGE SCALE GENOMIC DNA]</scope>
    <source>
        <strain evidence="4">UT</strain>
    </source>
</reference>
<dbReference type="GO" id="GO:0005524">
    <property type="term" value="F:ATP binding"/>
    <property type="evidence" value="ECO:0007669"/>
    <property type="project" value="UniProtKB-KW"/>
</dbReference>
<evidence type="ECO:0000256" key="1">
    <source>
        <dbReference type="ARBA" id="ARBA00022598"/>
    </source>
</evidence>
<dbReference type="AlphaFoldDB" id="A0A314KYK8"/>
<gene>
    <name evidence="4" type="primary">ATG18H_1</name>
    <name evidence="4" type="ORF">A4A49_17476</name>
</gene>
<dbReference type="STRING" id="49451.A0A314KYK8"/>
<proteinExistence type="predicted"/>
<evidence type="ECO:0000313" key="4">
    <source>
        <dbReference type="EMBL" id="OIT33804.1"/>
    </source>
</evidence>
<dbReference type="InterPro" id="IPR051046">
    <property type="entry name" value="MurCDEF_CellWall_CoF430Synth"/>
</dbReference>
<dbReference type="EMBL" id="MJEQ01000820">
    <property type="protein sequence ID" value="OIT33804.1"/>
    <property type="molecule type" value="Genomic_DNA"/>
</dbReference>
<dbReference type="PANTHER" id="PTHR43024">
    <property type="entry name" value="UDP-N-ACETYLMURAMOYL-TRIPEPTIDE--D-ALANYL-D-ALANINE LIGASE"/>
    <property type="match status" value="1"/>
</dbReference>
<accession>A0A314KYK8</accession>
<dbReference type="GO" id="GO:0016874">
    <property type="term" value="F:ligase activity"/>
    <property type="evidence" value="ECO:0007669"/>
    <property type="project" value="UniProtKB-KW"/>
</dbReference>
<evidence type="ECO:0000256" key="2">
    <source>
        <dbReference type="ARBA" id="ARBA00022741"/>
    </source>
</evidence>
<keyword evidence="5" id="KW-1185">Reference proteome</keyword>
<protein>
    <submittedName>
        <fullName evidence="4">Autophagy-related protein 18h</fullName>
    </submittedName>
</protein>
<sequence>MFLTAKRQKGCHLYSAHHKGARDNSLLIRSYVDKWLDTGQVLWACFDMGELCVSSLLRQVQLIGYPHGFQVLDIATASSRCKLRSRHVDPVNSLQMQHFPVTSNGCKGFRPSRLLLLLIASDDMVDSTPARSERHDFIAPGANFFVVTIRITTDLYVWDLGISSAFLALTGGIENVAALILLGCTGKFCFIAYFNSKTRVWDPGQPWCVNSYILHSDLALSVTSLPNFTHFYVVDWTCVRSQTPLDFALPSSYSYDDTNKSFLPCSLKIASFLHVADCSGELLLAKGDTMLLRNIIFQSTQVAILGDMLELGATEFTFNELMLQFCCDTRFNVAAPVETRFTTAAENINCAEEIKLLCLNDDHCPSSEIINFLNSDDDILVKVSCQRQRGMSWALVKCTFP</sequence>
<keyword evidence="3" id="KW-0067">ATP-binding</keyword>
<organism evidence="4 5">
    <name type="scientific">Nicotiana attenuata</name>
    <name type="common">Coyote tobacco</name>
    <dbReference type="NCBI Taxonomy" id="49451"/>
    <lineage>
        <taxon>Eukaryota</taxon>
        <taxon>Viridiplantae</taxon>
        <taxon>Streptophyta</taxon>
        <taxon>Embryophyta</taxon>
        <taxon>Tracheophyta</taxon>
        <taxon>Spermatophyta</taxon>
        <taxon>Magnoliopsida</taxon>
        <taxon>eudicotyledons</taxon>
        <taxon>Gunneridae</taxon>
        <taxon>Pentapetalae</taxon>
        <taxon>asterids</taxon>
        <taxon>lamiids</taxon>
        <taxon>Solanales</taxon>
        <taxon>Solanaceae</taxon>
        <taxon>Nicotianoideae</taxon>
        <taxon>Nicotianeae</taxon>
        <taxon>Nicotiana</taxon>
    </lineage>
</organism>
<keyword evidence="1" id="KW-0436">Ligase</keyword>
<evidence type="ECO:0000313" key="5">
    <source>
        <dbReference type="Proteomes" id="UP000187609"/>
    </source>
</evidence>
<comment type="caution">
    <text evidence="4">The sequence shown here is derived from an EMBL/GenBank/DDBJ whole genome shotgun (WGS) entry which is preliminary data.</text>
</comment>
<dbReference type="Gramene" id="OIT33804">
    <property type="protein sequence ID" value="OIT33804"/>
    <property type="gene ID" value="A4A49_17476"/>
</dbReference>
<evidence type="ECO:0000256" key="3">
    <source>
        <dbReference type="ARBA" id="ARBA00022840"/>
    </source>
</evidence>
<dbReference type="PANTHER" id="PTHR43024:SF1">
    <property type="entry name" value="UDP-N-ACETYLMURAMOYL-TRIPEPTIDE--D-ALANYL-D-ALANINE LIGASE"/>
    <property type="match status" value="1"/>
</dbReference>
<dbReference type="Proteomes" id="UP000187609">
    <property type="component" value="Unassembled WGS sequence"/>
</dbReference>
<name>A0A314KYK8_NICAT</name>
<keyword evidence="2" id="KW-0547">Nucleotide-binding</keyword>